<evidence type="ECO:0000313" key="3">
    <source>
        <dbReference type="Proteomes" id="UP001066276"/>
    </source>
</evidence>
<reference evidence="2" key="1">
    <citation type="journal article" date="2022" name="bioRxiv">
        <title>Sequencing and chromosome-scale assembly of the giantPleurodeles waltlgenome.</title>
        <authorList>
            <person name="Brown T."/>
            <person name="Elewa A."/>
            <person name="Iarovenko S."/>
            <person name="Subramanian E."/>
            <person name="Araus A.J."/>
            <person name="Petzold A."/>
            <person name="Susuki M."/>
            <person name="Suzuki K.-i.T."/>
            <person name="Hayashi T."/>
            <person name="Toyoda A."/>
            <person name="Oliveira C."/>
            <person name="Osipova E."/>
            <person name="Leigh N.D."/>
            <person name="Simon A."/>
            <person name="Yun M.H."/>
        </authorList>
    </citation>
    <scope>NUCLEOTIDE SEQUENCE</scope>
    <source>
        <strain evidence="2">20211129_DDA</strain>
        <tissue evidence="2">Liver</tissue>
    </source>
</reference>
<keyword evidence="3" id="KW-1185">Reference proteome</keyword>
<gene>
    <name evidence="2" type="ORF">NDU88_006182</name>
</gene>
<protein>
    <submittedName>
        <fullName evidence="2">Uncharacterized protein</fullName>
    </submittedName>
</protein>
<organism evidence="2 3">
    <name type="scientific">Pleurodeles waltl</name>
    <name type="common">Iberian ribbed newt</name>
    <dbReference type="NCBI Taxonomy" id="8319"/>
    <lineage>
        <taxon>Eukaryota</taxon>
        <taxon>Metazoa</taxon>
        <taxon>Chordata</taxon>
        <taxon>Craniata</taxon>
        <taxon>Vertebrata</taxon>
        <taxon>Euteleostomi</taxon>
        <taxon>Amphibia</taxon>
        <taxon>Batrachia</taxon>
        <taxon>Caudata</taxon>
        <taxon>Salamandroidea</taxon>
        <taxon>Salamandridae</taxon>
        <taxon>Pleurodelinae</taxon>
        <taxon>Pleurodeles</taxon>
    </lineage>
</organism>
<accession>A0AAV7PLR1</accession>
<dbReference type="Proteomes" id="UP001066276">
    <property type="component" value="Chromosome 7"/>
</dbReference>
<comment type="caution">
    <text evidence="2">The sequence shown here is derived from an EMBL/GenBank/DDBJ whole genome shotgun (WGS) entry which is preliminary data.</text>
</comment>
<dbReference type="EMBL" id="JANPWB010000011">
    <property type="protein sequence ID" value="KAJ1127789.1"/>
    <property type="molecule type" value="Genomic_DNA"/>
</dbReference>
<proteinExistence type="predicted"/>
<evidence type="ECO:0000313" key="2">
    <source>
        <dbReference type="EMBL" id="KAJ1127789.1"/>
    </source>
</evidence>
<sequence>MPYETLNRCKALPQELQELPPLNSVASNKHPVLSFNLLGNSPFITSVLIIKIMAYDTEADEYYQGFPEGTEGQHMEERLVESLSFHVQDSVNQALIKALKPFTAPMRRYGQGELRGRTPNLNVSGKELTPDLGLAQRASVVPSSSEILAQMAASVLKDNEYEPFSLLGPSGPTSGPSLIALDASKSTSSHSSDSDQALDDPKPAGQSKQKSKILKKTLNLSFDPQVIILPRSTEWIPCTNAHYVQDRI</sequence>
<evidence type="ECO:0000256" key="1">
    <source>
        <dbReference type="SAM" id="MobiDB-lite"/>
    </source>
</evidence>
<feature type="compositionally biased region" description="Low complexity" evidence="1">
    <location>
        <begin position="180"/>
        <end position="195"/>
    </location>
</feature>
<dbReference type="AlphaFoldDB" id="A0AAV7PLR1"/>
<name>A0AAV7PLR1_PLEWA</name>
<feature type="region of interest" description="Disordered" evidence="1">
    <location>
        <begin position="175"/>
        <end position="212"/>
    </location>
</feature>